<dbReference type="NCBIfam" id="NF002114">
    <property type="entry name" value="PRK00951.2-4"/>
    <property type="match status" value="1"/>
</dbReference>
<comment type="subcellular location">
    <subcellularLocation>
        <location evidence="6 7">Cytoplasm</location>
    </subcellularLocation>
</comment>
<dbReference type="InterPro" id="IPR020568">
    <property type="entry name" value="Ribosomal_Su5_D2-typ_SF"/>
</dbReference>
<evidence type="ECO:0000256" key="5">
    <source>
        <dbReference type="ARBA" id="ARBA00023239"/>
    </source>
</evidence>
<dbReference type="FunFam" id="3.30.230.40:FF:000001">
    <property type="entry name" value="Imidazoleglycerol-phosphate dehydratase HisB"/>
    <property type="match status" value="1"/>
</dbReference>
<keyword evidence="4 6" id="KW-0368">Histidine biosynthesis</keyword>
<evidence type="ECO:0000256" key="6">
    <source>
        <dbReference type="HAMAP-Rule" id="MF_00076"/>
    </source>
</evidence>
<keyword evidence="3 6" id="KW-0028">Amino-acid biosynthesis</keyword>
<organism evidence="8 9">
    <name type="scientific">SAR86 cluster bacterium</name>
    <dbReference type="NCBI Taxonomy" id="2030880"/>
    <lineage>
        <taxon>Bacteria</taxon>
        <taxon>Pseudomonadati</taxon>
        <taxon>Pseudomonadota</taxon>
        <taxon>Gammaproteobacteria</taxon>
        <taxon>SAR86 cluster</taxon>
    </lineage>
</organism>
<dbReference type="PANTHER" id="PTHR23133:SF2">
    <property type="entry name" value="IMIDAZOLEGLYCEROL-PHOSPHATE DEHYDRATASE"/>
    <property type="match status" value="1"/>
</dbReference>
<dbReference type="FunFam" id="3.30.230.40:FF:000003">
    <property type="entry name" value="Imidazoleglycerol-phosphate dehydratase HisB"/>
    <property type="match status" value="1"/>
</dbReference>
<dbReference type="Gene3D" id="3.30.230.40">
    <property type="entry name" value="Imidazole glycerol phosphate dehydratase, domain 1"/>
    <property type="match status" value="2"/>
</dbReference>
<dbReference type="InterPro" id="IPR000807">
    <property type="entry name" value="ImidazoleglycerolP_deHydtase"/>
</dbReference>
<keyword evidence="5 6" id="KW-0456">Lyase</keyword>
<dbReference type="Pfam" id="PF00475">
    <property type="entry name" value="IGPD"/>
    <property type="match status" value="1"/>
</dbReference>
<comment type="caution">
    <text evidence="8">The sequence shown here is derived from an EMBL/GenBank/DDBJ whole genome shotgun (WGS) entry which is preliminary data.</text>
</comment>
<dbReference type="EC" id="4.2.1.19" evidence="6 7"/>
<dbReference type="NCBIfam" id="NF002106">
    <property type="entry name" value="PRK00951.1-1"/>
    <property type="match status" value="1"/>
</dbReference>
<dbReference type="GO" id="GO:0005737">
    <property type="term" value="C:cytoplasm"/>
    <property type="evidence" value="ECO:0007669"/>
    <property type="project" value="UniProtKB-SubCell"/>
</dbReference>
<reference evidence="8" key="1">
    <citation type="submission" date="2020-10" db="EMBL/GenBank/DDBJ databases">
        <title>Microbiome of the Black Sea water column analyzed by genome centric metagenomics.</title>
        <authorList>
            <person name="Cabello-Yeves P.J."/>
            <person name="Callieri C."/>
            <person name="Picazo A."/>
            <person name="Mehrshad M."/>
            <person name="Haro-Moreno J.M."/>
            <person name="Roda-Garcia J."/>
            <person name="Dzembekova N."/>
            <person name="Slabakova V."/>
            <person name="Slabakova N."/>
            <person name="Moncheva S."/>
            <person name="Rodriguez-Valera F."/>
        </authorList>
    </citation>
    <scope>NUCLEOTIDE SEQUENCE</scope>
    <source>
        <strain evidence="8">BS307-5m-G49</strain>
    </source>
</reference>
<comment type="pathway">
    <text evidence="1 6 7">Amino-acid biosynthesis; L-histidine biosynthesis; L-histidine from 5-phospho-alpha-D-ribose 1-diphosphate: step 6/9.</text>
</comment>
<name>A0A937LGG8_9GAMM</name>
<evidence type="ECO:0000256" key="3">
    <source>
        <dbReference type="ARBA" id="ARBA00022605"/>
    </source>
</evidence>
<evidence type="ECO:0000256" key="2">
    <source>
        <dbReference type="ARBA" id="ARBA00016664"/>
    </source>
</evidence>
<dbReference type="NCBIfam" id="NF002111">
    <property type="entry name" value="PRK00951.2-1"/>
    <property type="match status" value="1"/>
</dbReference>
<gene>
    <name evidence="6 8" type="primary">hisB</name>
    <name evidence="8" type="ORF">ISQ63_01620</name>
</gene>
<dbReference type="SUPFAM" id="SSF54211">
    <property type="entry name" value="Ribosomal protein S5 domain 2-like"/>
    <property type="match status" value="2"/>
</dbReference>
<dbReference type="PROSITE" id="PS00954">
    <property type="entry name" value="IGP_DEHYDRATASE_1"/>
    <property type="match status" value="1"/>
</dbReference>
<dbReference type="InterPro" id="IPR020565">
    <property type="entry name" value="ImidazoleglycerP_deHydtase_CS"/>
</dbReference>
<dbReference type="Proteomes" id="UP000744438">
    <property type="component" value="Unassembled WGS sequence"/>
</dbReference>
<dbReference type="CDD" id="cd07914">
    <property type="entry name" value="IGPD"/>
    <property type="match status" value="1"/>
</dbReference>
<dbReference type="PANTHER" id="PTHR23133">
    <property type="entry name" value="IMIDAZOLEGLYCEROL-PHOSPHATE DEHYDRATASE HIS7"/>
    <property type="match status" value="1"/>
</dbReference>
<evidence type="ECO:0000313" key="8">
    <source>
        <dbReference type="EMBL" id="MBL6811565.1"/>
    </source>
</evidence>
<accession>A0A937LGG8</accession>
<dbReference type="HAMAP" id="MF_00076">
    <property type="entry name" value="HisB"/>
    <property type="match status" value="1"/>
</dbReference>
<sequence length="195" mass="21355">MRKAELERNTKETQIKLSLALDGKGESNLKADLPFFVHMIDQLSKHGGFDIDLDAKGDLEVDAHHTVEDVGISLGEAFNNALGDKKGIFRFGSAYAPLDEALSRVVVDFSGRPGLSWNVNFTKESINDFDLSLLKEFFHGFVNKALATVHIDNLKGENAHHQAETIFKAFALALKTACMVDPSKGDVLPSTKGLL</sequence>
<dbReference type="AlphaFoldDB" id="A0A937LGG8"/>
<evidence type="ECO:0000313" key="9">
    <source>
        <dbReference type="Proteomes" id="UP000744438"/>
    </source>
</evidence>
<keyword evidence="6" id="KW-0963">Cytoplasm</keyword>
<protein>
    <recommendedName>
        <fullName evidence="2 6">Imidazoleglycerol-phosphate dehydratase</fullName>
        <shortName evidence="6">IGPD</shortName>
        <ecNumber evidence="6 7">4.2.1.19</ecNumber>
    </recommendedName>
</protein>
<dbReference type="GO" id="GO:0004424">
    <property type="term" value="F:imidazoleglycerol-phosphate dehydratase activity"/>
    <property type="evidence" value="ECO:0007669"/>
    <property type="project" value="UniProtKB-UniRule"/>
</dbReference>
<dbReference type="EMBL" id="JADHQC010000004">
    <property type="protein sequence ID" value="MBL6811565.1"/>
    <property type="molecule type" value="Genomic_DNA"/>
</dbReference>
<dbReference type="InterPro" id="IPR038494">
    <property type="entry name" value="IGPD_sf"/>
</dbReference>
<comment type="similarity">
    <text evidence="6 7">Belongs to the imidazoleglycerol-phosphate dehydratase family.</text>
</comment>
<evidence type="ECO:0000256" key="7">
    <source>
        <dbReference type="RuleBase" id="RU000599"/>
    </source>
</evidence>
<evidence type="ECO:0000256" key="4">
    <source>
        <dbReference type="ARBA" id="ARBA00023102"/>
    </source>
</evidence>
<dbReference type="PROSITE" id="PS00955">
    <property type="entry name" value="IGP_DEHYDRATASE_2"/>
    <property type="match status" value="1"/>
</dbReference>
<comment type="catalytic activity">
    <reaction evidence="6 7">
        <text>D-erythro-1-(imidazol-4-yl)glycerol 3-phosphate = 3-(imidazol-4-yl)-2-oxopropyl phosphate + H2O</text>
        <dbReference type="Rhea" id="RHEA:11040"/>
        <dbReference type="ChEBI" id="CHEBI:15377"/>
        <dbReference type="ChEBI" id="CHEBI:57766"/>
        <dbReference type="ChEBI" id="CHEBI:58278"/>
        <dbReference type="EC" id="4.2.1.19"/>
    </reaction>
</comment>
<proteinExistence type="inferred from homology"/>
<evidence type="ECO:0000256" key="1">
    <source>
        <dbReference type="ARBA" id="ARBA00005047"/>
    </source>
</evidence>
<dbReference type="GO" id="GO:0000105">
    <property type="term" value="P:L-histidine biosynthetic process"/>
    <property type="evidence" value="ECO:0007669"/>
    <property type="project" value="UniProtKB-UniRule"/>
</dbReference>